<accession>A0A2H0VAK6</accession>
<feature type="region of interest" description="Disordered" evidence="1">
    <location>
        <begin position="116"/>
        <end position="135"/>
    </location>
</feature>
<sequence length="246" mass="28054">MVKHSYEIEIKSLLGGKETADALVAKMRKADRNLKALGSHSQLNHYFDGGNLKKLYEKMSPMLSGDYKTKLDDLSQRAKDFSVRTRQADGRVILVVKATVDDTTSENGTARIEFESTMSSPSPLAGEGDQRAGDKKQNIMTIDDLDNLILETGFSYQAKWSRERNDYKFKDLNVSIDKNAGYGYLAEFEKILEDESGATEAKQLIRDLMAELEITELPQDRLARMFHFYNKNWQDYYGTEKTFTIE</sequence>
<dbReference type="SMART" id="SM01118">
    <property type="entry name" value="CYTH"/>
    <property type="match status" value="1"/>
</dbReference>
<reference evidence="4" key="1">
    <citation type="submission" date="2017-09" db="EMBL/GenBank/DDBJ databases">
        <title>Depth-based differentiation of microbial function through sediment-hosted aquifers and enrichment of novel symbionts in the deep terrestrial subsurface.</title>
        <authorList>
            <person name="Probst A.J."/>
            <person name="Ladd B."/>
            <person name="Jarett J.K."/>
            <person name="Geller-Mcgrath D.E."/>
            <person name="Sieber C.M.K."/>
            <person name="Emerson J.B."/>
            <person name="Anantharaman K."/>
            <person name="Thomas B.C."/>
            <person name="Malmstrom R."/>
            <person name="Stieglmeier M."/>
            <person name="Klingl A."/>
            <person name="Woyke T."/>
            <person name="Ryan C.M."/>
            <person name="Banfield J.F."/>
        </authorList>
    </citation>
    <scope>NUCLEOTIDE SEQUENCE [LARGE SCALE GENOMIC DNA]</scope>
</reference>
<evidence type="ECO:0000259" key="2">
    <source>
        <dbReference type="PROSITE" id="PS51707"/>
    </source>
</evidence>
<evidence type="ECO:0000313" key="4">
    <source>
        <dbReference type="Proteomes" id="UP000230922"/>
    </source>
</evidence>
<evidence type="ECO:0000313" key="3">
    <source>
        <dbReference type="EMBL" id="PIR96138.1"/>
    </source>
</evidence>
<dbReference type="Proteomes" id="UP000230922">
    <property type="component" value="Unassembled WGS sequence"/>
</dbReference>
<dbReference type="PROSITE" id="PS51707">
    <property type="entry name" value="CYTH"/>
    <property type="match status" value="1"/>
</dbReference>
<proteinExistence type="predicted"/>
<dbReference type="InterPro" id="IPR033469">
    <property type="entry name" value="CYTH-like_dom_sf"/>
</dbReference>
<evidence type="ECO:0000256" key="1">
    <source>
        <dbReference type="SAM" id="MobiDB-lite"/>
    </source>
</evidence>
<protein>
    <recommendedName>
        <fullName evidence="2">CYTH domain-containing protein</fullName>
    </recommendedName>
</protein>
<dbReference type="SUPFAM" id="SSF55154">
    <property type="entry name" value="CYTH-like phosphatases"/>
    <property type="match status" value="1"/>
</dbReference>
<dbReference type="InterPro" id="IPR023577">
    <property type="entry name" value="CYTH_domain"/>
</dbReference>
<dbReference type="AlphaFoldDB" id="A0A2H0VAK6"/>
<comment type="caution">
    <text evidence="3">The sequence shown here is derived from an EMBL/GenBank/DDBJ whole genome shotgun (WGS) entry which is preliminary data.</text>
</comment>
<dbReference type="EMBL" id="PFAK01000045">
    <property type="protein sequence ID" value="PIR96138.1"/>
    <property type="molecule type" value="Genomic_DNA"/>
</dbReference>
<dbReference type="Gene3D" id="2.40.320.10">
    <property type="entry name" value="Hypothetical Protein Pfu-838710-001"/>
    <property type="match status" value="1"/>
</dbReference>
<name>A0A2H0VAK6_9BACT</name>
<feature type="domain" description="CYTH" evidence="2">
    <location>
        <begin position="5"/>
        <end position="232"/>
    </location>
</feature>
<organism evidence="3 4">
    <name type="scientific">Candidatus Doudnabacteria bacterium CG10_big_fil_rev_8_21_14_0_10_42_18</name>
    <dbReference type="NCBI Taxonomy" id="1974552"/>
    <lineage>
        <taxon>Bacteria</taxon>
        <taxon>Candidatus Doudnaibacteriota</taxon>
    </lineage>
</organism>
<gene>
    <name evidence="3" type="ORF">COT92_02680</name>
</gene>